<protein>
    <submittedName>
        <fullName evidence="1">Replication associated protein</fullName>
    </submittedName>
</protein>
<proteinExistence type="predicted"/>
<gene>
    <name evidence="1" type="primary">Rep</name>
</gene>
<accession>A0A482JQA0</accession>
<name>A0A482JQA0_9VIRU</name>
<sequence>MTGATISSASYGSICISDEYASDGDHTYIFSNKPYIHLFKFLVAISNVYRNVHRRYKMVSIVLITAPRKNVHKRTLKIMLEKFDAKRWIIAKECGKSGYEHWQIRAEISGDADDLFSWSQKHGLNFHMERSTSDWSDKYERKEGKFWTWADSNEVLIQRFGDLLPWQKRCLERARTQNDRQIDVWYDPQGNHGKSWLTGAFFERNLACIVPRDWKNPSEALNYICKNYDYQGIIMIDLPRAAKIGNDLYEIIEMIKDGLISSTKWEGEMINIRGVKVVIFTNTKLDKEKLSKDRWRWNYI</sequence>
<evidence type="ECO:0000313" key="1">
    <source>
        <dbReference type="EMBL" id="QBP37067.1"/>
    </source>
</evidence>
<reference evidence="1" key="1">
    <citation type="submission" date="2018-06" db="EMBL/GenBank/DDBJ databases">
        <title>CRESS-DNA (Smacoviridae) genomes identified in human, pigs, wild boar, rats and goat.</title>
        <authorList>
            <person name="Ashworth J.L."/>
        </authorList>
    </citation>
    <scope>NUCLEOTIDE SEQUENCE</scope>
    <source>
        <strain evidence="1">17668x64_1038</strain>
    </source>
</reference>
<organism evidence="1">
    <name type="scientific">Porcine associated porprismacovirus</name>
    <dbReference type="NCBI Taxonomy" id="2496634"/>
    <lineage>
        <taxon>Viruses</taxon>
        <taxon>Monodnaviria</taxon>
        <taxon>Shotokuvirae</taxon>
        <taxon>Cressdnaviricota</taxon>
        <taxon>Arfiviricetes</taxon>
        <taxon>Cremevirales</taxon>
        <taxon>Smacoviridae</taxon>
        <taxon>Porprismacovirus</taxon>
    </lineage>
</organism>
<dbReference type="EMBL" id="MH500292">
    <property type="protein sequence ID" value="QBP37067.1"/>
    <property type="molecule type" value="Genomic_DNA"/>
</dbReference>